<proteinExistence type="predicted"/>
<gene>
    <name evidence="2" type="ORF">J0S82_001015</name>
</gene>
<organism evidence="2 3">
    <name type="scientific">Galemys pyrenaicus</name>
    <name type="common">Iberian desman</name>
    <name type="synonym">Pyrenean desman</name>
    <dbReference type="NCBI Taxonomy" id="202257"/>
    <lineage>
        <taxon>Eukaryota</taxon>
        <taxon>Metazoa</taxon>
        <taxon>Chordata</taxon>
        <taxon>Craniata</taxon>
        <taxon>Vertebrata</taxon>
        <taxon>Euteleostomi</taxon>
        <taxon>Mammalia</taxon>
        <taxon>Eutheria</taxon>
        <taxon>Laurasiatheria</taxon>
        <taxon>Eulipotyphla</taxon>
        <taxon>Talpidae</taxon>
        <taxon>Galemys</taxon>
    </lineage>
</organism>
<dbReference type="EMBL" id="JAGFMF010011626">
    <property type="protein sequence ID" value="KAG8518777.1"/>
    <property type="molecule type" value="Genomic_DNA"/>
</dbReference>
<evidence type="ECO:0000256" key="1">
    <source>
        <dbReference type="SAM" id="MobiDB-lite"/>
    </source>
</evidence>
<dbReference type="Proteomes" id="UP000700334">
    <property type="component" value="Unassembled WGS sequence"/>
</dbReference>
<dbReference type="AlphaFoldDB" id="A0A8J6AGW3"/>
<reference evidence="2" key="1">
    <citation type="journal article" date="2021" name="Evol. Appl.">
        <title>The genome of the Pyrenean desman and the effects of bottlenecks and inbreeding on the genomic landscape of an endangered species.</title>
        <authorList>
            <person name="Escoda L."/>
            <person name="Castresana J."/>
        </authorList>
    </citation>
    <scope>NUCLEOTIDE SEQUENCE</scope>
    <source>
        <strain evidence="2">IBE-C5619</strain>
    </source>
</reference>
<evidence type="ECO:0000313" key="2">
    <source>
        <dbReference type="EMBL" id="KAG8518777.1"/>
    </source>
</evidence>
<sequence length="411" mass="46920">MGSGQDHQRHLTGQEDRQVQKSSNSISLMTHLPRSLQCSSVTERRGSQKVPPALINRCIKKCKMQQENLGYVPWTLRIFRVEAFKLQCSRGLKPQRSCVRAAACKACTDSVNTEGQNSSTTKPELQKHLTISEIEAQELTAREWTEKQNVHIHTGEIKQTSQIKEYWNTLINTNKELDVYEQTLPISESFFRLQAPLRTCPVTQSHPEEESTHSYPRIQEVHTYPEPFPQGISGAPGPGSRLFQGLTEEKFSQRQQIFLQVAIPSKVNNSPSRYEDYSQLGEVPQSPLEPVCEDGHFGPILPCRMEKENQKLQASENDLLNQETIVDFIKNTLPNLSLVQMEKTVSQVFKMNTSKQCKLMEYHILHELVPLFFVQPKIETTKEKTSKQNFDLPEQVQMVDSKVSKPQLKSS</sequence>
<name>A0A8J6AGW3_GALPY</name>
<evidence type="ECO:0000313" key="3">
    <source>
        <dbReference type="Proteomes" id="UP000700334"/>
    </source>
</evidence>
<protein>
    <submittedName>
        <fullName evidence="2">TBC1 domain family member 1</fullName>
    </submittedName>
</protein>
<feature type="compositionally biased region" description="Basic and acidic residues" evidence="1">
    <location>
        <begin position="1"/>
        <end position="19"/>
    </location>
</feature>
<keyword evidence="3" id="KW-1185">Reference proteome</keyword>
<comment type="caution">
    <text evidence="2">The sequence shown here is derived from an EMBL/GenBank/DDBJ whole genome shotgun (WGS) entry which is preliminary data.</text>
</comment>
<accession>A0A8J6AGW3</accession>
<feature type="region of interest" description="Disordered" evidence="1">
    <location>
        <begin position="1"/>
        <end position="26"/>
    </location>
</feature>